<dbReference type="InterPro" id="IPR051796">
    <property type="entry name" value="ISF_SsuE-like"/>
</dbReference>
<dbReference type="InterPro" id="IPR005025">
    <property type="entry name" value="FMN_Rdtase-like_dom"/>
</dbReference>
<keyword evidence="5" id="KW-1185">Reference proteome</keyword>
<evidence type="ECO:0000256" key="2">
    <source>
        <dbReference type="ARBA" id="ARBA00022643"/>
    </source>
</evidence>
<dbReference type="PANTHER" id="PTHR43278">
    <property type="entry name" value="NAD(P)H-DEPENDENT FMN-CONTAINING OXIDOREDUCTASE YWQN-RELATED"/>
    <property type="match status" value="1"/>
</dbReference>
<feature type="domain" description="NADPH-dependent FMN reductase-like" evidence="3">
    <location>
        <begin position="1"/>
        <end position="102"/>
    </location>
</feature>
<evidence type="ECO:0000313" key="4">
    <source>
        <dbReference type="EMBL" id="MCC3143930.1"/>
    </source>
</evidence>
<evidence type="ECO:0000256" key="1">
    <source>
        <dbReference type="ARBA" id="ARBA00022630"/>
    </source>
</evidence>
<evidence type="ECO:0000259" key="3">
    <source>
        <dbReference type="Pfam" id="PF03358"/>
    </source>
</evidence>
<keyword evidence="2" id="KW-0288">FMN</keyword>
<gene>
    <name evidence="4" type="ORF">LJ207_01160</name>
</gene>
<dbReference type="SUPFAM" id="SSF52218">
    <property type="entry name" value="Flavoproteins"/>
    <property type="match status" value="1"/>
</dbReference>
<keyword evidence="1" id="KW-0285">Flavoprotein</keyword>
<dbReference type="Pfam" id="PF03358">
    <property type="entry name" value="FMN_red"/>
    <property type="match status" value="1"/>
</dbReference>
<accession>A0AAW4WTT5</accession>
<dbReference type="RefSeq" id="WP_229343278.1">
    <property type="nucleotide sequence ID" value="NZ_JAJFAT010000001.1"/>
</dbReference>
<organism evidence="4 5">
    <name type="scientific">Halanaerobium polyolivorans</name>
    <dbReference type="NCBI Taxonomy" id="2886943"/>
    <lineage>
        <taxon>Bacteria</taxon>
        <taxon>Bacillati</taxon>
        <taxon>Bacillota</taxon>
        <taxon>Clostridia</taxon>
        <taxon>Halanaerobiales</taxon>
        <taxon>Halanaerobiaceae</taxon>
        <taxon>Halanaerobium</taxon>
    </lineage>
</organism>
<evidence type="ECO:0000313" key="5">
    <source>
        <dbReference type="Proteomes" id="UP001199296"/>
    </source>
</evidence>
<dbReference type="EMBL" id="JAJFAT010000001">
    <property type="protein sequence ID" value="MCC3143930.1"/>
    <property type="molecule type" value="Genomic_DNA"/>
</dbReference>
<name>A0AAW4WTT5_9FIRM</name>
<dbReference type="GO" id="GO:0016491">
    <property type="term" value="F:oxidoreductase activity"/>
    <property type="evidence" value="ECO:0007669"/>
    <property type="project" value="InterPro"/>
</dbReference>
<sequence>MKILILNGESLNGNSLEKLSSYLKQDLQKNNFEVEEILLKDKIIADCQGCFKCWIKTPGICIIDDYGRETAVKVINSDIIVFLTPIVFGSYSYQLKKALDRLIPLISPYFTEIKGETHHKKRYKSYPSILAIAMNEAKNEIQNKIFKELVERNSINFHSHHFKAEVLLFDDKSIREKIEKIVNNFSQKVGVQNE</sequence>
<comment type="caution">
    <text evidence="4">The sequence shown here is derived from an EMBL/GenBank/DDBJ whole genome shotgun (WGS) entry which is preliminary data.</text>
</comment>
<dbReference type="Proteomes" id="UP001199296">
    <property type="component" value="Unassembled WGS sequence"/>
</dbReference>
<dbReference type="PANTHER" id="PTHR43278:SF2">
    <property type="entry name" value="IRON-SULFUR FLAVOPROTEIN"/>
    <property type="match status" value="1"/>
</dbReference>
<dbReference type="InterPro" id="IPR029039">
    <property type="entry name" value="Flavoprotein-like_sf"/>
</dbReference>
<dbReference type="AlphaFoldDB" id="A0AAW4WTT5"/>
<dbReference type="Gene3D" id="3.40.50.360">
    <property type="match status" value="1"/>
</dbReference>
<reference evidence="4 5" key="1">
    <citation type="submission" date="2021-10" db="EMBL/GenBank/DDBJ databases">
        <authorList>
            <person name="Grouzdev D.S."/>
            <person name="Pantiukh K.S."/>
            <person name="Krutkina M.S."/>
        </authorList>
    </citation>
    <scope>NUCLEOTIDE SEQUENCE [LARGE SCALE GENOMIC DNA]</scope>
    <source>
        <strain evidence="4 5">Z-7514</strain>
    </source>
</reference>
<proteinExistence type="predicted"/>
<protein>
    <submittedName>
        <fullName evidence="4">Flavodoxin family protein</fullName>
    </submittedName>
</protein>